<organism evidence="2 3">
    <name type="scientific">Streptomyces ruber</name>
    <dbReference type="NCBI Taxonomy" id="83378"/>
    <lineage>
        <taxon>Bacteria</taxon>
        <taxon>Bacillati</taxon>
        <taxon>Actinomycetota</taxon>
        <taxon>Actinomycetes</taxon>
        <taxon>Kitasatosporales</taxon>
        <taxon>Streptomycetaceae</taxon>
        <taxon>Streptomyces</taxon>
    </lineage>
</organism>
<protein>
    <submittedName>
        <fullName evidence="2">Uncharacterized protein</fullName>
    </submittedName>
</protein>
<keyword evidence="1" id="KW-0472">Membrane</keyword>
<accession>A0A918BA22</accession>
<comment type="caution">
    <text evidence="2">The sequence shown here is derived from an EMBL/GenBank/DDBJ whole genome shotgun (WGS) entry which is preliminary data.</text>
</comment>
<proteinExistence type="predicted"/>
<dbReference type="Proteomes" id="UP000620156">
    <property type="component" value="Unassembled WGS sequence"/>
</dbReference>
<evidence type="ECO:0000313" key="2">
    <source>
        <dbReference type="EMBL" id="GGQ51225.1"/>
    </source>
</evidence>
<dbReference type="AlphaFoldDB" id="A0A918BA22"/>
<feature type="transmembrane region" description="Helical" evidence="1">
    <location>
        <begin position="31"/>
        <end position="52"/>
    </location>
</feature>
<sequence length="86" mass="9383">MHQETAQASELGELEPGTRQRAQLRARIGDIAWTALLMVLAIWSVWSAVGVVRGTTAWAYAAVAWVLLVLITALRVTATRRTAPGR</sequence>
<evidence type="ECO:0000313" key="3">
    <source>
        <dbReference type="Proteomes" id="UP000620156"/>
    </source>
</evidence>
<reference evidence="2" key="1">
    <citation type="journal article" date="2014" name="Int. J. Syst. Evol. Microbiol.">
        <title>Complete genome sequence of Corynebacterium casei LMG S-19264T (=DSM 44701T), isolated from a smear-ripened cheese.</title>
        <authorList>
            <consortium name="US DOE Joint Genome Institute (JGI-PGF)"/>
            <person name="Walter F."/>
            <person name="Albersmeier A."/>
            <person name="Kalinowski J."/>
            <person name="Ruckert C."/>
        </authorList>
    </citation>
    <scope>NUCLEOTIDE SEQUENCE</scope>
    <source>
        <strain evidence="2">JCM 3131</strain>
    </source>
</reference>
<gene>
    <name evidence="2" type="ORF">GCM10010145_20530</name>
</gene>
<name>A0A918BA22_9ACTN</name>
<evidence type="ECO:0000256" key="1">
    <source>
        <dbReference type="SAM" id="Phobius"/>
    </source>
</evidence>
<dbReference type="EMBL" id="BMQK01000003">
    <property type="protein sequence ID" value="GGQ51225.1"/>
    <property type="molecule type" value="Genomic_DNA"/>
</dbReference>
<keyword evidence="1" id="KW-1133">Transmembrane helix</keyword>
<feature type="transmembrane region" description="Helical" evidence="1">
    <location>
        <begin position="58"/>
        <end position="78"/>
    </location>
</feature>
<keyword evidence="3" id="KW-1185">Reference proteome</keyword>
<keyword evidence="1" id="KW-0812">Transmembrane</keyword>
<dbReference type="RefSeq" id="WP_189216381.1">
    <property type="nucleotide sequence ID" value="NZ_BMQK01000003.1"/>
</dbReference>
<reference evidence="2" key="2">
    <citation type="submission" date="2020-09" db="EMBL/GenBank/DDBJ databases">
        <authorList>
            <person name="Sun Q."/>
            <person name="Ohkuma M."/>
        </authorList>
    </citation>
    <scope>NUCLEOTIDE SEQUENCE</scope>
    <source>
        <strain evidence="2">JCM 3131</strain>
    </source>
</reference>